<keyword evidence="1 3" id="KW-0963">Cytoplasm</keyword>
<feature type="region of interest" description="Disordered" evidence="4">
    <location>
        <begin position="1"/>
        <end position="20"/>
    </location>
</feature>
<comment type="caution">
    <text evidence="5">The sequence shown here is derived from an EMBL/GenBank/DDBJ whole genome shotgun (WGS) entry which is preliminary data.</text>
</comment>
<protein>
    <recommendedName>
        <fullName evidence="3">Cytoplasmic tRNA 2-thiolation protein 2</fullName>
    </recommendedName>
</protein>
<dbReference type="Proteomes" id="UP000747110">
    <property type="component" value="Unassembled WGS sequence"/>
</dbReference>
<gene>
    <name evidence="5" type="ORF">Vretifemale_13787</name>
    <name evidence="6" type="ORF">Vretimale_10781</name>
</gene>
<evidence type="ECO:0000256" key="2">
    <source>
        <dbReference type="ARBA" id="ARBA00022694"/>
    </source>
</evidence>
<name>A0A8J4CNE6_9CHLO</name>
<feature type="compositionally biased region" description="Acidic residues" evidence="4">
    <location>
        <begin position="1"/>
        <end position="12"/>
    </location>
</feature>
<reference evidence="5" key="1">
    <citation type="journal article" date="2021" name="Proc. Natl. Acad. Sci. U.S.A.">
        <title>Three genomes in the algal genus Volvox reveal the fate of a haploid sex-determining region after a transition to homothallism.</title>
        <authorList>
            <person name="Yamamoto K."/>
            <person name="Hamaji T."/>
            <person name="Kawai-Toyooka H."/>
            <person name="Matsuzaki R."/>
            <person name="Takahashi F."/>
            <person name="Nishimura Y."/>
            <person name="Kawachi M."/>
            <person name="Noguchi H."/>
            <person name="Minakuchi Y."/>
            <person name="Umen J.G."/>
            <person name="Toyoda A."/>
            <person name="Nozaki H."/>
        </authorList>
    </citation>
    <scope>NUCLEOTIDE SEQUENCE</scope>
    <source>
        <strain evidence="6">NIES-3785</strain>
        <strain evidence="5">NIES-3786</strain>
    </source>
</reference>
<feature type="compositionally biased region" description="Low complexity" evidence="4">
    <location>
        <begin position="533"/>
        <end position="543"/>
    </location>
</feature>
<dbReference type="AlphaFoldDB" id="A0A8J4CNE6"/>
<dbReference type="PANTHER" id="PTHR20882">
    <property type="entry name" value="CYTOPLASMIC TRNA 2-THIOLATION PROTEIN 2"/>
    <property type="match status" value="1"/>
</dbReference>
<dbReference type="Gene3D" id="3.40.50.620">
    <property type="entry name" value="HUPs"/>
    <property type="match status" value="1"/>
</dbReference>
<comment type="similarity">
    <text evidence="3">Belongs to the CTU2/NCS2 family.</text>
</comment>
<dbReference type="UniPathway" id="UPA00988"/>
<dbReference type="EMBL" id="BNCP01000032">
    <property type="protein sequence ID" value="GIL85206.1"/>
    <property type="molecule type" value="Genomic_DNA"/>
</dbReference>
<dbReference type="GO" id="GO:0000049">
    <property type="term" value="F:tRNA binding"/>
    <property type="evidence" value="ECO:0007669"/>
    <property type="project" value="InterPro"/>
</dbReference>
<dbReference type="GO" id="GO:0002143">
    <property type="term" value="P:tRNA wobble position uridine thiolation"/>
    <property type="evidence" value="ECO:0007669"/>
    <property type="project" value="TreeGrafter"/>
</dbReference>
<evidence type="ECO:0000313" key="6">
    <source>
        <dbReference type="EMBL" id="GIM06502.1"/>
    </source>
</evidence>
<organism evidence="5 7">
    <name type="scientific">Volvox reticuliferus</name>
    <dbReference type="NCBI Taxonomy" id="1737510"/>
    <lineage>
        <taxon>Eukaryota</taxon>
        <taxon>Viridiplantae</taxon>
        <taxon>Chlorophyta</taxon>
        <taxon>core chlorophytes</taxon>
        <taxon>Chlorophyceae</taxon>
        <taxon>CS clade</taxon>
        <taxon>Chlamydomonadales</taxon>
        <taxon>Volvocaceae</taxon>
        <taxon>Volvox</taxon>
    </lineage>
</organism>
<dbReference type="InterPro" id="IPR019407">
    <property type="entry name" value="CTU2"/>
</dbReference>
<dbReference type="Proteomes" id="UP000722791">
    <property type="component" value="Unassembled WGS sequence"/>
</dbReference>
<evidence type="ECO:0000256" key="1">
    <source>
        <dbReference type="ARBA" id="ARBA00022490"/>
    </source>
</evidence>
<sequence length="624" mass="65722">MNCGMNEDEQELLDPGPTAAPTICRGGKPCSEVTCSEKGGGNSSSACSSGWNCKAPANSRAFGDSDAQSLACMKCKAARAVVLVRQREPLCQACLEAGVSGKVRALKSNRLLLPNDYAAVAFSGGFSSQTLLCNLLGMRKTATTPRKERGKIEFSLVVLHINEATAHGLSVDAAAAHGRAVKAAAQRCGAGGPSAAVLVVPLSDVFREDLLERREDKVQLPRNAAASGAFQGSGVGPYDGKPAFGEVEAGQRESAGAGAAGEMNKNDAERQEREARLRALLQSVPDPTGREDLLRHLRNRLLAAVAAQLGVNKVLRGDTATVLAARVISETAKGRGYALPGEVQLLDVREVQRGQPAVLQPMREVTMKEAVFFCRLRGLQPVQLPYTEASSRRSINALATSFVDGLQVNLPSTLFTILRTAAALNAFPFNALEALPRPIAPEGIVRAVEAGTRDGCGEGKGDQAATGPAFPTLCVLCRAPLTRREQEAITAAAAPAAVQSLRIGSELRGGVSAAAELLQRDVELVVVGQRNRPSAPARAAASAEGEQREPAAVVSEEEEVEERDRDDLSAPFCTSCRGQILFTPEQSAGIATARRGARVAREQGYSGYAVGSSTFPLLPAHFRL</sequence>
<keyword evidence="2 3" id="KW-0819">tRNA processing</keyword>
<dbReference type="GO" id="GO:0005829">
    <property type="term" value="C:cytosol"/>
    <property type="evidence" value="ECO:0007669"/>
    <property type="project" value="TreeGrafter"/>
</dbReference>
<dbReference type="PANTHER" id="PTHR20882:SF14">
    <property type="entry name" value="CYTOPLASMIC TRNA 2-THIOLATION PROTEIN 2"/>
    <property type="match status" value="1"/>
</dbReference>
<dbReference type="InterPro" id="IPR014729">
    <property type="entry name" value="Rossmann-like_a/b/a_fold"/>
</dbReference>
<comment type="function">
    <text evidence="3">Plays a central role in 2-thiolation of mcm(5)S(2)U at tRNA wobble positions of tRNA(Lys), tRNA(Glu) and tRNA(Gln). May act by forming a heterodimer with NCS6/CTU1 that ligates sulfur from thiocarboxylated URM1 onto the uridine of tRNAs at wobble position.</text>
</comment>
<dbReference type="HAMAP" id="MF_03054">
    <property type="entry name" value="CTU2"/>
    <property type="match status" value="1"/>
</dbReference>
<evidence type="ECO:0000256" key="4">
    <source>
        <dbReference type="SAM" id="MobiDB-lite"/>
    </source>
</evidence>
<comment type="subcellular location">
    <subcellularLocation>
        <location evidence="3">Cytoplasm</location>
    </subcellularLocation>
</comment>
<keyword evidence="7" id="KW-1185">Reference proteome</keyword>
<dbReference type="OrthoDB" id="25129at2759"/>
<evidence type="ECO:0000313" key="7">
    <source>
        <dbReference type="Proteomes" id="UP000747110"/>
    </source>
</evidence>
<comment type="pathway">
    <text evidence="3">tRNA modification; 5-methoxycarbonylmethyl-2-thiouridine-tRNA biosynthesis.</text>
</comment>
<proteinExistence type="inferred from homology"/>
<dbReference type="GO" id="GO:0032447">
    <property type="term" value="P:protein urmylation"/>
    <property type="evidence" value="ECO:0007669"/>
    <property type="project" value="UniProtKB-UniRule"/>
</dbReference>
<dbReference type="EMBL" id="BNCQ01000021">
    <property type="protein sequence ID" value="GIM06502.1"/>
    <property type="molecule type" value="Genomic_DNA"/>
</dbReference>
<dbReference type="GO" id="GO:0016783">
    <property type="term" value="F:sulfurtransferase activity"/>
    <property type="evidence" value="ECO:0007669"/>
    <property type="project" value="TreeGrafter"/>
</dbReference>
<feature type="region of interest" description="Disordered" evidence="4">
    <location>
        <begin position="533"/>
        <end position="568"/>
    </location>
</feature>
<feature type="compositionally biased region" description="Basic and acidic residues" evidence="4">
    <location>
        <begin position="264"/>
        <end position="273"/>
    </location>
</feature>
<dbReference type="GO" id="GO:0016779">
    <property type="term" value="F:nucleotidyltransferase activity"/>
    <property type="evidence" value="ECO:0007669"/>
    <property type="project" value="UniProtKB-UniRule"/>
</dbReference>
<evidence type="ECO:0000313" key="5">
    <source>
        <dbReference type="EMBL" id="GIL85206.1"/>
    </source>
</evidence>
<accession>A0A8J4CNE6</accession>
<feature type="region of interest" description="Disordered" evidence="4">
    <location>
        <begin position="251"/>
        <end position="273"/>
    </location>
</feature>
<evidence type="ECO:0000256" key="3">
    <source>
        <dbReference type="HAMAP-Rule" id="MF_03054"/>
    </source>
</evidence>